<gene>
    <name evidence="2" type="primary">jg6211</name>
    <name evidence="1" type="synonym">jg6210</name>
    <name evidence="1" type="ORF">PAEG_LOCUS15602</name>
    <name evidence="2" type="ORF">PAEG_LOCUS15603</name>
</gene>
<sequence length="108" mass="11996">MLRIPLQNFKSKQGTVSIICLKRILEHFGHIATKDGDNLEKLVVTGEEEGKDYLAVVLYVSLTILAAHLTLPSTILSTSLVIKRNGVISSTSKSWVEVVTTIRHEEHD</sequence>
<evidence type="ECO:0000313" key="3">
    <source>
        <dbReference type="Proteomes" id="UP000838756"/>
    </source>
</evidence>
<protein>
    <submittedName>
        <fullName evidence="1">Jg6210 protein</fullName>
    </submittedName>
    <submittedName>
        <fullName evidence="2">Jg6211 protein</fullName>
    </submittedName>
</protein>
<comment type="caution">
    <text evidence="2">The sequence shown here is derived from an EMBL/GenBank/DDBJ whole genome shotgun (WGS) entry which is preliminary data.</text>
</comment>
<name>A0A8S4RKM1_9NEOP</name>
<keyword evidence="3" id="KW-1185">Reference proteome</keyword>
<evidence type="ECO:0000313" key="1">
    <source>
        <dbReference type="EMBL" id="CAH2238516.1"/>
    </source>
</evidence>
<dbReference type="OrthoDB" id="6765465at2759"/>
<proteinExistence type="predicted"/>
<reference evidence="2" key="1">
    <citation type="submission" date="2022-03" db="EMBL/GenBank/DDBJ databases">
        <authorList>
            <person name="Lindestad O."/>
        </authorList>
    </citation>
    <scope>NUCLEOTIDE SEQUENCE</scope>
</reference>
<organism evidence="2 3">
    <name type="scientific">Pararge aegeria aegeria</name>
    <dbReference type="NCBI Taxonomy" id="348720"/>
    <lineage>
        <taxon>Eukaryota</taxon>
        <taxon>Metazoa</taxon>
        <taxon>Ecdysozoa</taxon>
        <taxon>Arthropoda</taxon>
        <taxon>Hexapoda</taxon>
        <taxon>Insecta</taxon>
        <taxon>Pterygota</taxon>
        <taxon>Neoptera</taxon>
        <taxon>Endopterygota</taxon>
        <taxon>Lepidoptera</taxon>
        <taxon>Glossata</taxon>
        <taxon>Ditrysia</taxon>
        <taxon>Papilionoidea</taxon>
        <taxon>Nymphalidae</taxon>
        <taxon>Satyrinae</taxon>
        <taxon>Satyrini</taxon>
        <taxon>Parargina</taxon>
        <taxon>Pararge</taxon>
    </lineage>
</organism>
<dbReference type="AlphaFoldDB" id="A0A8S4RKM1"/>
<dbReference type="EMBL" id="CAKXAJ010025358">
    <property type="protein sequence ID" value="CAH2238516.1"/>
    <property type="molecule type" value="Genomic_DNA"/>
</dbReference>
<evidence type="ECO:0000313" key="2">
    <source>
        <dbReference type="EMBL" id="CAH2238517.1"/>
    </source>
</evidence>
<dbReference type="EMBL" id="CAKXAJ010025358">
    <property type="protein sequence ID" value="CAH2238517.1"/>
    <property type="molecule type" value="Genomic_DNA"/>
</dbReference>
<accession>A0A8S4RKM1</accession>
<dbReference type="Proteomes" id="UP000838756">
    <property type="component" value="Unassembled WGS sequence"/>
</dbReference>